<organism evidence="2 3">
    <name type="scientific">Polistes dominula</name>
    <name type="common">European paper wasp</name>
    <name type="synonym">Vespa dominula</name>
    <dbReference type="NCBI Taxonomy" id="743375"/>
    <lineage>
        <taxon>Eukaryota</taxon>
        <taxon>Metazoa</taxon>
        <taxon>Ecdysozoa</taxon>
        <taxon>Arthropoda</taxon>
        <taxon>Hexapoda</taxon>
        <taxon>Insecta</taxon>
        <taxon>Pterygota</taxon>
        <taxon>Neoptera</taxon>
        <taxon>Endopterygota</taxon>
        <taxon>Hymenoptera</taxon>
        <taxon>Apocrita</taxon>
        <taxon>Aculeata</taxon>
        <taxon>Vespoidea</taxon>
        <taxon>Vespidae</taxon>
        <taxon>Polistinae</taxon>
        <taxon>Polistini</taxon>
        <taxon>Polistes</taxon>
    </lineage>
</organism>
<dbReference type="InterPro" id="IPR026172">
    <property type="entry name" value="GSAP_fam"/>
</dbReference>
<name>A0ABM1J8Y1_POLDO</name>
<dbReference type="Pfam" id="PF14959">
    <property type="entry name" value="GSAP-16"/>
    <property type="match status" value="1"/>
</dbReference>
<reference evidence="3" key="1">
    <citation type="submission" date="2025-08" db="UniProtKB">
        <authorList>
            <consortium name="RefSeq"/>
        </authorList>
    </citation>
    <scope>IDENTIFICATION</scope>
    <source>
        <tissue evidence="3">Whole body</tissue>
    </source>
</reference>
<dbReference type="RefSeq" id="XP_015188919.1">
    <property type="nucleotide sequence ID" value="XM_015333433.1"/>
</dbReference>
<keyword evidence="2" id="KW-1185">Reference proteome</keyword>
<proteinExistence type="predicted"/>
<evidence type="ECO:0000313" key="3">
    <source>
        <dbReference type="RefSeq" id="XP_015188919.1"/>
    </source>
</evidence>
<gene>
    <name evidence="3" type="primary">LOC107073037</name>
</gene>
<dbReference type="PANTHER" id="PTHR13630:SF1">
    <property type="entry name" value="GAMMA-SECRETASE-ACTIVATING PROTEIN"/>
    <property type="match status" value="1"/>
</dbReference>
<evidence type="ECO:0000259" key="1">
    <source>
        <dbReference type="Pfam" id="PF14959"/>
    </source>
</evidence>
<feature type="domain" description="Gamma-secretase-activating protein C-terminal" evidence="1">
    <location>
        <begin position="745"/>
        <end position="857"/>
    </location>
</feature>
<evidence type="ECO:0000313" key="2">
    <source>
        <dbReference type="Proteomes" id="UP000694924"/>
    </source>
</evidence>
<protein>
    <submittedName>
        <fullName evidence="3">Protein pigeon isoform X1</fullName>
    </submittedName>
</protein>
<dbReference type="PANTHER" id="PTHR13630">
    <property type="entry name" value="GAMMA-SECRETASE-ACTIVATING PROTEIN"/>
    <property type="match status" value="1"/>
</dbReference>
<dbReference type="Proteomes" id="UP000694924">
    <property type="component" value="Unplaced"/>
</dbReference>
<dbReference type="GeneID" id="107073037"/>
<sequence length="960" mass="109444">MIGNLAAKLRLLLPDKTVTAEQWKLLGQEKDGSLLICWLEEKLLQDDTVLQYTVVGHYDRIKNKLQILHRFQMILNIVQATVNQSCSLLGYVTKQNSTIEKLLVESTEENNSKVEESTVNVETYQAYIMKLDTEKLYDLEIERSKQVRIQFLYREKLQSTTDKFLLLLHQECVMIYTVVFDTSAETLWEIQELKHEELVKEFVWAQWDMTNQVLYHIHHRRIPTSLVSEDNDENNMKSTRSNPTLSGLQFHDDLPHETVINIPLNLPQLSTTSNCGTYEDDVIPLRVHDCSLDLIVVSDSKGMVCVCHHYLYRPMKTQHVLGSLNESNTVHFAYSVTLLHHSCVIHCVIPGIPWSRAKLIRPTFAIYQNHYMIVFVQGLLIHLLEIGLNHDPCCHILCGSSTPVVSQHASYLVPLLDLQNMEEGNHKKQESSSSLHHNIAENKIGYLDGSSIFCNSGSKILTIDLPTLDLVELSISSDFLVDIFRKESSVEVRLGILHYFICHKNDMEMIAELVSIVAEKPRLLEIVRYMQEILIGGSYTLVQKNLLADAMPLLTLLPVTTMEEYMSFEIKVNDLNITLSHEKLWNTSVMLLSPQQRLVPYQSDLWTRLWEQLNKNIKIKDKPRFQPSKIAEKLLVSLACYQPEALSRCSTPMSPSGGFVMATVALGDLLGNRSNKLLDSSLPFTESESCTASKQEHIVSVNLRELSMYLLKNGVQSSTSSHIQGSSCTALQVHAMATRYVAAQLETSRILCHMLCRAANVDLRIEQERGFMLIDQLDNGKRWLLFMLLERYRYALENIAYPAPQGFTSFFTYLGYKTLNYSMFVQYVQRAVFELQVDVTKIIMADISDTKENTIKKLALLSLLPRSRAKRLLNQWLHPVSFMLRAREHAANILSGEVAQNRARSFQHRNNHNGLAAFPSADRLSPLDTFLDLLTAKASLAELDFGLLMEATVTSTEDFL</sequence>
<dbReference type="InterPro" id="IPR028010">
    <property type="entry name" value="GSAP_C_dom"/>
</dbReference>
<accession>A0ABM1J8Y1</accession>